<feature type="non-terminal residue" evidence="1">
    <location>
        <position position="1"/>
    </location>
</feature>
<organism evidence="1 2">
    <name type="scientific">Oceanidesulfovibrio marinus</name>
    <dbReference type="NCBI Taxonomy" id="370038"/>
    <lineage>
        <taxon>Bacteria</taxon>
        <taxon>Pseudomonadati</taxon>
        <taxon>Thermodesulfobacteriota</taxon>
        <taxon>Desulfovibrionia</taxon>
        <taxon>Desulfovibrionales</taxon>
        <taxon>Desulfovibrionaceae</taxon>
        <taxon>Oceanidesulfovibrio</taxon>
    </lineage>
</organism>
<dbReference type="Proteomes" id="UP000434052">
    <property type="component" value="Unassembled WGS sequence"/>
</dbReference>
<sequence>RDVGALEQFVRPFKFCAGGFIGSSKKCLSWLHLDY</sequence>
<dbReference type="AlphaFoldDB" id="A0A6P1Z8H5"/>
<reference evidence="1 2" key="1">
    <citation type="submission" date="2018-06" db="EMBL/GenBank/DDBJ databases">
        <title>Complete genome of Desulfovibrio marinus P48SEP.</title>
        <authorList>
            <person name="Crispim J.S."/>
            <person name="Vidigal P.M.P."/>
            <person name="Silva L.C.F."/>
            <person name="Araujo L.C."/>
            <person name="Laguardia C.N."/>
            <person name="Dias R.S."/>
            <person name="Sousa M.P."/>
            <person name="Paula S.O."/>
            <person name="Silva C."/>
        </authorList>
    </citation>
    <scope>NUCLEOTIDE SEQUENCE [LARGE SCALE GENOMIC DNA]</scope>
    <source>
        <strain evidence="1 2">P48SEP</strain>
    </source>
</reference>
<evidence type="ECO:0000313" key="1">
    <source>
        <dbReference type="EMBL" id="TVM23574.1"/>
    </source>
</evidence>
<evidence type="ECO:0000313" key="2">
    <source>
        <dbReference type="Proteomes" id="UP000434052"/>
    </source>
</evidence>
<dbReference type="EMBL" id="QMIF01000362">
    <property type="protein sequence ID" value="TVM23574.1"/>
    <property type="molecule type" value="Genomic_DNA"/>
</dbReference>
<protein>
    <submittedName>
        <fullName evidence="1">Epimerase</fullName>
    </submittedName>
</protein>
<comment type="caution">
    <text evidence="1">The sequence shown here is derived from an EMBL/GenBank/DDBJ whole genome shotgun (WGS) entry which is preliminary data.</text>
</comment>
<name>A0A6P1Z8H5_9BACT</name>
<proteinExistence type="predicted"/>
<accession>A0A6P1Z8H5</accession>
<gene>
    <name evidence="1" type="ORF">DQK91_23580</name>
</gene>